<dbReference type="Proteomes" id="UP000020202">
    <property type="component" value="Unassembled WGS sequence"/>
</dbReference>
<feature type="domain" description="FAD/NAD(P)-binding" evidence="12">
    <location>
        <begin position="17"/>
        <end position="343"/>
    </location>
</feature>
<evidence type="ECO:0000256" key="3">
    <source>
        <dbReference type="ARBA" id="ARBA00022827"/>
    </source>
</evidence>
<evidence type="ECO:0000256" key="9">
    <source>
        <dbReference type="PIRSR" id="PIRSR000350-4"/>
    </source>
</evidence>
<feature type="domain" description="Pyridine nucleotide-disulphide oxidoreductase dimerisation" evidence="11">
    <location>
        <begin position="364"/>
        <end position="470"/>
    </location>
</feature>
<dbReference type="PIRSF" id="PIRSF000350">
    <property type="entry name" value="Mercury_reductase_MerA"/>
    <property type="match status" value="1"/>
</dbReference>
<dbReference type="InterPro" id="IPR001100">
    <property type="entry name" value="Pyr_nuc-diS_OxRdtase"/>
</dbReference>
<organism evidence="13 14">
    <name type="scientific">Klebsiella michiganensis</name>
    <dbReference type="NCBI Taxonomy" id="1134687"/>
    <lineage>
        <taxon>Bacteria</taxon>
        <taxon>Pseudomonadati</taxon>
        <taxon>Pseudomonadota</taxon>
        <taxon>Gammaproteobacteria</taxon>
        <taxon>Enterobacterales</taxon>
        <taxon>Enterobacteriaceae</taxon>
        <taxon>Klebsiella/Raoultella group</taxon>
        <taxon>Klebsiella</taxon>
    </lineage>
</organism>
<dbReference type="GO" id="GO:0003955">
    <property type="term" value="F:NAD(P)H dehydrogenase (quinone) activity"/>
    <property type="evidence" value="ECO:0007669"/>
    <property type="project" value="TreeGrafter"/>
</dbReference>
<dbReference type="Gene3D" id="3.30.390.30">
    <property type="match status" value="1"/>
</dbReference>
<gene>
    <name evidence="13" type="ORF">L373_01338</name>
</gene>
<dbReference type="PRINTS" id="PR00368">
    <property type="entry name" value="FADPNR"/>
</dbReference>
<dbReference type="PANTHER" id="PTHR43014:SF4">
    <property type="entry name" value="PYRIDINE NUCLEOTIDE-DISULFIDE OXIDOREDUCTASE RCLA-RELATED"/>
    <property type="match status" value="1"/>
</dbReference>
<keyword evidence="6" id="KW-1015">Disulfide bond</keyword>
<sequence>MQTISNPEHFEVLTSTYDLVTIGSGSAARAAANEARRLGKSVAMIEHGTAGGTCLNVGCVPSKTLLAAAATRFAALHQNFPGIKTYAEPANLALLVNDKDQMITQFRDTFHVKGPVEAGINVLLGTAVFTPSENRDCVSLVVEGSEDSIQVQAKHVIIASGASPFIPEIPGLLDVDFLTSSSAMSLKSVPESLLVVGGNAIGLEQAQLFSRLGSKVKVIEVAPRIAPFEDHAISATLKESLTKQGVEFLTGADLKQVKVGGDLVICTVIVGEDTHVITAEKILIATGRRPVTEKLNLDAVNVSVGARGQVIVDKHLMTSNPRIWAAGDVTGEAQFVYVAVEQGRLAASNALGGELSSLDYNALPRVTFTSPELASVGLTPLQAEERGIPYEIRELPVAFVLRAIVSRHSDGLIRLVSDSQTGTILGVHMVSESAGDVIAAATYIISANMTVHQLANIWSPEFTMTESLKNVAKTSPITN</sequence>
<evidence type="ECO:0000256" key="2">
    <source>
        <dbReference type="ARBA" id="ARBA00022630"/>
    </source>
</evidence>
<dbReference type="PANTHER" id="PTHR43014">
    <property type="entry name" value="MERCURIC REDUCTASE"/>
    <property type="match status" value="1"/>
</dbReference>
<evidence type="ECO:0000256" key="6">
    <source>
        <dbReference type="ARBA" id="ARBA00023157"/>
    </source>
</evidence>
<dbReference type="InterPro" id="IPR036188">
    <property type="entry name" value="FAD/NAD-bd_sf"/>
</dbReference>
<feature type="binding site" evidence="8">
    <location>
        <position position="328"/>
    </location>
    <ligand>
        <name>FAD</name>
        <dbReference type="ChEBI" id="CHEBI:57692"/>
    </ligand>
</feature>
<dbReference type="GO" id="GO:0050660">
    <property type="term" value="F:flavin adenine dinucleotide binding"/>
    <property type="evidence" value="ECO:0007669"/>
    <property type="project" value="TreeGrafter"/>
</dbReference>
<feature type="binding site" evidence="8">
    <location>
        <position position="63"/>
    </location>
    <ligand>
        <name>FAD</name>
        <dbReference type="ChEBI" id="CHEBI:57692"/>
    </ligand>
</feature>
<evidence type="ECO:0000256" key="8">
    <source>
        <dbReference type="PIRSR" id="PIRSR000350-3"/>
    </source>
</evidence>
<evidence type="ECO:0000259" key="12">
    <source>
        <dbReference type="Pfam" id="PF07992"/>
    </source>
</evidence>
<evidence type="ECO:0000256" key="10">
    <source>
        <dbReference type="RuleBase" id="RU003691"/>
    </source>
</evidence>
<comment type="caution">
    <text evidence="13">The sequence shown here is derived from an EMBL/GenBank/DDBJ whole genome shotgun (WGS) entry which is preliminary data.</text>
</comment>
<evidence type="ECO:0000256" key="4">
    <source>
        <dbReference type="ARBA" id="ARBA00022857"/>
    </source>
</evidence>
<dbReference type="AlphaFoldDB" id="A0A7H5ACQ4"/>
<keyword evidence="3 8" id="KW-0274">FAD</keyword>
<feature type="binding site" evidence="8">
    <location>
        <position position="287"/>
    </location>
    <ligand>
        <name>NAD(+)</name>
        <dbReference type="ChEBI" id="CHEBI:57540"/>
    </ligand>
</feature>
<keyword evidence="2 10" id="KW-0285">Flavoprotein</keyword>
<protein>
    <submittedName>
        <fullName evidence="13">Mercuric reductase</fullName>
    </submittedName>
</protein>
<feature type="binding site" evidence="8">
    <location>
        <position position="220"/>
    </location>
    <ligand>
        <name>NAD(+)</name>
        <dbReference type="ChEBI" id="CHEBI:57540"/>
    </ligand>
</feature>
<evidence type="ECO:0000259" key="11">
    <source>
        <dbReference type="Pfam" id="PF02852"/>
    </source>
</evidence>
<evidence type="ECO:0000256" key="5">
    <source>
        <dbReference type="ARBA" id="ARBA00023002"/>
    </source>
</evidence>
<dbReference type="Pfam" id="PF02852">
    <property type="entry name" value="Pyr_redox_dim"/>
    <property type="match status" value="1"/>
</dbReference>
<dbReference type="Pfam" id="PF07992">
    <property type="entry name" value="Pyr_redox_2"/>
    <property type="match status" value="1"/>
</dbReference>
<keyword evidence="5 10" id="KW-0560">Oxidoreductase</keyword>
<dbReference type="EMBL" id="JCNZ01000007">
    <property type="protein sequence ID" value="EWF90957.1"/>
    <property type="molecule type" value="Genomic_DNA"/>
</dbReference>
<dbReference type="PROSITE" id="PS00076">
    <property type="entry name" value="PYRIDINE_REDOX_1"/>
    <property type="match status" value="1"/>
</dbReference>
<dbReference type="RefSeq" id="WP_004115446.1">
    <property type="nucleotide sequence ID" value="NZ_CABHET010000006.1"/>
</dbReference>
<dbReference type="PRINTS" id="PR00411">
    <property type="entry name" value="PNDRDTASEI"/>
</dbReference>
<evidence type="ECO:0000313" key="13">
    <source>
        <dbReference type="EMBL" id="EWF90957.1"/>
    </source>
</evidence>
<evidence type="ECO:0000256" key="7">
    <source>
        <dbReference type="ARBA" id="ARBA00023284"/>
    </source>
</evidence>
<evidence type="ECO:0000313" key="14">
    <source>
        <dbReference type="Proteomes" id="UP000020202"/>
    </source>
</evidence>
<dbReference type="InterPro" id="IPR004099">
    <property type="entry name" value="Pyr_nucl-diS_OxRdtase_dimer"/>
</dbReference>
<dbReference type="InterPro" id="IPR012999">
    <property type="entry name" value="Pyr_OxRdtase_I_AS"/>
</dbReference>
<accession>A0A7H5ACQ4</accession>
<evidence type="ECO:0000256" key="1">
    <source>
        <dbReference type="ARBA" id="ARBA00007532"/>
    </source>
</evidence>
<dbReference type="GO" id="GO:0006979">
    <property type="term" value="P:response to oxidative stress"/>
    <property type="evidence" value="ECO:0007669"/>
    <property type="project" value="UniProtKB-ARBA"/>
</dbReference>
<dbReference type="GO" id="GO:0016668">
    <property type="term" value="F:oxidoreductase activity, acting on a sulfur group of donors, NAD(P) as acceptor"/>
    <property type="evidence" value="ECO:0007669"/>
    <property type="project" value="InterPro"/>
</dbReference>
<reference evidence="13 14" key="1">
    <citation type="submission" date="2014-01" db="EMBL/GenBank/DDBJ databases">
        <title>The Genome Sequence of Klebsiella oxytoca MGH 27.</title>
        <authorList>
            <consortium name="The Broad Institute Genomics Platform"/>
            <consortium name="The Broad Institute Genome Sequencing Center for Infectious Disease"/>
            <person name="Murphy C."/>
            <person name="Cosimi L."/>
            <person name="Cerqueira G."/>
            <person name="Feldgarden M."/>
            <person name="Earl A."/>
            <person name="Hung D."/>
            <person name="Onderdonk A.B."/>
            <person name="Ferraro M.J."/>
            <person name="Hooper D."/>
            <person name="Dekker J."/>
            <person name="O'Brien T."/>
            <person name="Huang S."/>
            <person name="Quan V."/>
            <person name="Ernst C."/>
            <person name="Delaney M."/>
            <person name="DuBois A."/>
            <person name="Kim D.S."/>
            <person name="Young S.K."/>
            <person name="Zeng Q."/>
            <person name="Gargeya S."/>
            <person name="Fitzgerald M."/>
            <person name="Abouelleil A."/>
            <person name="Alvarado L."/>
            <person name="Berlin A.M."/>
            <person name="Chapman S.B."/>
            <person name="Gainer-Dewar J."/>
            <person name="Goldberg J."/>
            <person name="Gnerre S."/>
            <person name="Griggs A."/>
            <person name="Gujja S."/>
            <person name="Hansen M."/>
            <person name="Howarth C."/>
            <person name="Imamovic A."/>
            <person name="Ireland A."/>
            <person name="Larimer J."/>
            <person name="McCowan C."/>
            <person name="Murphy C."/>
            <person name="Pearson M."/>
            <person name="Poon T.W."/>
            <person name="Priest M."/>
            <person name="Roberts A."/>
            <person name="Saif S."/>
            <person name="Shea T."/>
            <person name="Sykes S."/>
            <person name="Wortman J."/>
            <person name="Nusbaum C."/>
            <person name="Birren B."/>
        </authorList>
    </citation>
    <scope>NUCLEOTIDE SEQUENCE [LARGE SCALE GENOMIC DNA]</scope>
    <source>
        <strain evidence="13 14">MGH 27</strain>
    </source>
</reference>
<feature type="binding site" evidence="8">
    <location>
        <begin position="197"/>
        <end position="204"/>
    </location>
    <ligand>
        <name>NAD(+)</name>
        <dbReference type="ChEBI" id="CHEBI:57540"/>
    </ligand>
</feature>
<dbReference type="Gene3D" id="3.50.50.60">
    <property type="entry name" value="FAD/NAD(P)-binding domain"/>
    <property type="match status" value="2"/>
</dbReference>
<feature type="disulfide bond" description="Redox-active" evidence="9">
    <location>
        <begin position="54"/>
        <end position="59"/>
    </location>
</feature>
<keyword evidence="7 10" id="KW-0676">Redox-active center</keyword>
<comment type="cofactor">
    <cofactor evidence="8">
        <name>FAD</name>
        <dbReference type="ChEBI" id="CHEBI:57692"/>
    </cofactor>
    <text evidence="8">Binds 1 FAD per subunit.</text>
</comment>
<keyword evidence="8" id="KW-0547">Nucleotide-binding</keyword>
<keyword evidence="4" id="KW-0521">NADP</keyword>
<dbReference type="SUPFAM" id="SSF55424">
    <property type="entry name" value="FAD/NAD-linked reductases, dimerisation (C-terminal) domain"/>
    <property type="match status" value="1"/>
</dbReference>
<dbReference type="SUPFAM" id="SSF51905">
    <property type="entry name" value="FAD/NAD(P)-binding domain"/>
    <property type="match status" value="1"/>
</dbReference>
<proteinExistence type="inferred from homology"/>
<comment type="similarity">
    <text evidence="1 10">Belongs to the class-I pyridine nucleotide-disulfide oxidoreductase family.</text>
</comment>
<dbReference type="InterPro" id="IPR023753">
    <property type="entry name" value="FAD/NAD-binding_dom"/>
</dbReference>
<keyword evidence="8" id="KW-0520">NAD</keyword>
<name>A0A7H5ACQ4_9ENTR</name>
<dbReference type="FunFam" id="3.30.390.30:FF:000001">
    <property type="entry name" value="Dihydrolipoyl dehydrogenase"/>
    <property type="match status" value="1"/>
</dbReference>
<dbReference type="InterPro" id="IPR016156">
    <property type="entry name" value="FAD/NAD-linked_Rdtase_dimer_sf"/>
</dbReference>